<dbReference type="Proteomes" id="UP000307507">
    <property type="component" value="Unassembled WGS sequence"/>
</dbReference>
<dbReference type="OrthoDB" id="1091280at2"/>
<name>A0A4S4A0R2_9FLAO</name>
<evidence type="ECO:0000313" key="3">
    <source>
        <dbReference type="Proteomes" id="UP000307507"/>
    </source>
</evidence>
<sequence>MTEFYNQFELHYYFQDDSHGFDAIVRNECEKELLKLFEEACNDLEIKILIEAKPPQNGGFIEIWEFIGTNKETITLLVTIFTLIMSRVPVQNRKLTKLQIENLELDNQLKREELKKLGINNIDHIDEKLIAKVISFLVKNYKIIWRRSNFFKKITQYKRINKISTNKLLDYKPSSQPETLRLGDFEQFILFDENIPDITDQIVSIDLISSALKQGKFKWKGFLNSQIIDFEMLDENFKQRVFQGDIKHNNKVKLNVKLSHSRKIDETGRIKITKYYVTKVLSCSIDNVEYNLD</sequence>
<accession>A0A4S4A0R2</accession>
<proteinExistence type="predicted"/>
<comment type="caution">
    <text evidence="2">The sequence shown here is derived from an EMBL/GenBank/DDBJ whole genome shotgun (WGS) entry which is preliminary data.</text>
</comment>
<keyword evidence="3" id="KW-1185">Reference proteome</keyword>
<organism evidence="2 3">
    <name type="scientific">Flavobacterium supellecticarium</name>
    <dbReference type="NCBI Taxonomy" id="2565924"/>
    <lineage>
        <taxon>Bacteria</taxon>
        <taxon>Pseudomonadati</taxon>
        <taxon>Bacteroidota</taxon>
        <taxon>Flavobacteriia</taxon>
        <taxon>Flavobacteriales</taxon>
        <taxon>Flavobacteriaceae</taxon>
        <taxon>Flavobacterium</taxon>
    </lineage>
</organism>
<gene>
    <name evidence="2" type="ORF">E6C50_08510</name>
</gene>
<dbReference type="RefSeq" id="WP_136402771.1">
    <property type="nucleotide sequence ID" value="NZ_SSNZ01000002.1"/>
</dbReference>
<evidence type="ECO:0000313" key="2">
    <source>
        <dbReference type="EMBL" id="THF51787.1"/>
    </source>
</evidence>
<dbReference type="EMBL" id="SSNZ01000002">
    <property type="protein sequence ID" value="THF51787.1"/>
    <property type="molecule type" value="Genomic_DNA"/>
</dbReference>
<keyword evidence="1" id="KW-0175">Coiled coil</keyword>
<protein>
    <submittedName>
        <fullName evidence="2">Uncharacterized protein</fullName>
    </submittedName>
</protein>
<reference evidence="2 3" key="1">
    <citation type="submission" date="2019-04" db="EMBL/GenBank/DDBJ databases">
        <title>Flavobacterium sp. nov. isolated from construction timber.</title>
        <authorList>
            <person name="Lin S.-Y."/>
            <person name="Chang C.-T."/>
            <person name="Young C.-C."/>
        </authorList>
    </citation>
    <scope>NUCLEOTIDE SEQUENCE [LARGE SCALE GENOMIC DNA]</scope>
    <source>
        <strain evidence="2 3">CC-CTC003</strain>
    </source>
</reference>
<evidence type="ECO:0000256" key="1">
    <source>
        <dbReference type="SAM" id="Coils"/>
    </source>
</evidence>
<dbReference type="AlphaFoldDB" id="A0A4S4A0R2"/>
<feature type="coiled-coil region" evidence="1">
    <location>
        <begin position="93"/>
        <end position="120"/>
    </location>
</feature>